<dbReference type="InterPro" id="IPR022684">
    <property type="entry name" value="Calpain_cysteine_protease"/>
</dbReference>
<protein>
    <recommendedName>
        <fullName evidence="7">Calpain catalytic domain-containing protein</fullName>
    </recommendedName>
</protein>
<reference evidence="10 11" key="1">
    <citation type="submission" date="2019-07" db="EMBL/GenBank/DDBJ databases">
        <title>Genomes of Cafeteria roenbergensis.</title>
        <authorList>
            <person name="Fischer M.G."/>
            <person name="Hackl T."/>
            <person name="Roman M."/>
        </authorList>
    </citation>
    <scope>NUCLEOTIDE SEQUENCE [LARGE SCALE GENOMIC DNA]</scope>
    <source>
        <strain evidence="8 11">Cflag</strain>
        <strain evidence="9 10">RCC970-E3</strain>
    </source>
</reference>
<gene>
    <name evidence="9" type="ORF">FNF28_03754</name>
    <name evidence="8" type="ORF">FNF31_06535</name>
</gene>
<dbReference type="Pfam" id="PF00648">
    <property type="entry name" value="Peptidase_C2"/>
    <property type="match status" value="1"/>
</dbReference>
<evidence type="ECO:0000256" key="2">
    <source>
        <dbReference type="ARBA" id="ARBA00022801"/>
    </source>
</evidence>
<evidence type="ECO:0000313" key="8">
    <source>
        <dbReference type="EMBL" id="KAA0153072.1"/>
    </source>
</evidence>
<accession>A0A5A8CJ50</accession>
<name>A0A5A8CJ50_CAFRO</name>
<evidence type="ECO:0000313" key="11">
    <source>
        <dbReference type="Proteomes" id="UP000325113"/>
    </source>
</evidence>
<evidence type="ECO:0000256" key="5">
    <source>
        <dbReference type="PROSITE-ProRule" id="PRU00239"/>
    </source>
</evidence>
<dbReference type="PANTHER" id="PTHR46143:SF1">
    <property type="entry name" value="CALPAIN-7"/>
    <property type="match status" value="1"/>
</dbReference>
<dbReference type="Gene3D" id="2.60.120.380">
    <property type="match status" value="1"/>
</dbReference>
<dbReference type="InterPro" id="IPR001300">
    <property type="entry name" value="Peptidase_C2_calpain_cat"/>
</dbReference>
<evidence type="ECO:0000256" key="4">
    <source>
        <dbReference type="PIRSR" id="PIRSR622684-1"/>
    </source>
</evidence>
<dbReference type="PANTHER" id="PTHR46143">
    <property type="entry name" value="CALPAIN-7"/>
    <property type="match status" value="1"/>
</dbReference>
<dbReference type="SUPFAM" id="SSF49758">
    <property type="entry name" value="Calpain large subunit, middle domain (domain III)"/>
    <property type="match status" value="2"/>
</dbReference>
<keyword evidence="1 5" id="KW-0645">Protease</keyword>
<dbReference type="InterPro" id="IPR051297">
    <property type="entry name" value="PalB/RIM13"/>
</dbReference>
<dbReference type="Proteomes" id="UP000324907">
    <property type="component" value="Unassembled WGS sequence"/>
</dbReference>
<proteinExistence type="predicted"/>
<feature type="domain" description="Calpain catalytic" evidence="7">
    <location>
        <begin position="262"/>
        <end position="596"/>
    </location>
</feature>
<dbReference type="InterPro" id="IPR038765">
    <property type="entry name" value="Papain-like_cys_pep_sf"/>
</dbReference>
<evidence type="ECO:0000256" key="3">
    <source>
        <dbReference type="ARBA" id="ARBA00022807"/>
    </source>
</evidence>
<evidence type="ECO:0000256" key="1">
    <source>
        <dbReference type="ARBA" id="ARBA00022670"/>
    </source>
</evidence>
<evidence type="ECO:0000313" key="9">
    <source>
        <dbReference type="EMBL" id="KAA0164595.1"/>
    </source>
</evidence>
<evidence type="ECO:0000256" key="6">
    <source>
        <dbReference type="SAM" id="MobiDB-lite"/>
    </source>
</evidence>
<feature type="active site" evidence="4 5">
    <location>
        <position position="533"/>
    </location>
</feature>
<keyword evidence="2 5" id="KW-0378">Hydrolase</keyword>
<dbReference type="SUPFAM" id="SSF54001">
    <property type="entry name" value="Cysteine proteinases"/>
    <property type="match status" value="1"/>
</dbReference>
<dbReference type="InterPro" id="IPR036213">
    <property type="entry name" value="Calpain_III_sf"/>
</dbReference>
<dbReference type="SMART" id="SM00230">
    <property type="entry name" value="CysPc"/>
    <property type="match status" value="1"/>
</dbReference>
<dbReference type="AlphaFoldDB" id="A0A5A8CJ50"/>
<dbReference type="EMBL" id="VLTM01000102">
    <property type="protein sequence ID" value="KAA0153072.1"/>
    <property type="molecule type" value="Genomic_DNA"/>
</dbReference>
<dbReference type="EMBL" id="VLTL01000054">
    <property type="protein sequence ID" value="KAA0164595.1"/>
    <property type="molecule type" value="Genomic_DNA"/>
</dbReference>
<dbReference type="PRINTS" id="PR00704">
    <property type="entry name" value="CALPAIN"/>
</dbReference>
<evidence type="ECO:0000313" key="10">
    <source>
        <dbReference type="Proteomes" id="UP000324907"/>
    </source>
</evidence>
<feature type="active site" evidence="4 5">
    <location>
        <position position="486"/>
    </location>
</feature>
<keyword evidence="3 5" id="KW-0788">Thiol protease</keyword>
<feature type="region of interest" description="Disordered" evidence="6">
    <location>
        <begin position="201"/>
        <end position="234"/>
    </location>
</feature>
<dbReference type="GO" id="GO:0004198">
    <property type="term" value="F:calcium-dependent cysteine-type endopeptidase activity"/>
    <property type="evidence" value="ECO:0007669"/>
    <property type="project" value="InterPro"/>
</dbReference>
<dbReference type="Proteomes" id="UP000325113">
    <property type="component" value="Unassembled WGS sequence"/>
</dbReference>
<feature type="active site" evidence="4 5">
    <location>
        <position position="320"/>
    </location>
</feature>
<dbReference type="PROSITE" id="PS50203">
    <property type="entry name" value="CALPAIN_CAT"/>
    <property type="match status" value="1"/>
</dbReference>
<organism evidence="8 11">
    <name type="scientific">Cafeteria roenbergensis</name>
    <name type="common">Marine flagellate</name>
    <dbReference type="NCBI Taxonomy" id="33653"/>
    <lineage>
        <taxon>Eukaryota</taxon>
        <taxon>Sar</taxon>
        <taxon>Stramenopiles</taxon>
        <taxon>Bigyra</taxon>
        <taxon>Opalozoa</taxon>
        <taxon>Bicosoecida</taxon>
        <taxon>Cafeteriaceae</taxon>
        <taxon>Cafeteria</taxon>
    </lineage>
</organism>
<sequence length="962" mass="100684">MADPFAKSKELFELARTHESCSNGMSATAVTHQAVQELLSTLEGGNGTSDARASWRRYLEASIAHLKELEPVAKHVFAWRGTLDRAYALAADGERAAGLGEPAVAADRLSGAAWACLKVCKAIEATTGPGSAGAATTTPWAWFSADTRGLFERATGAASRFIERAEKLKARRPPAGAASGTGASSGTGAFDMSGMAAALPAAGPGPAGAAPSSSPAGRSPGAGPAGPGRALDPGELGVLRRTSRIQGRVFLPWAPADATAHFDGPPKSFVDRDGALELSAPQRARFKAWRRATDLFKRPTVLAGERPSAYSVTQELVGTCSFLSSLCAGAEFERRTGKRIISAAIYPQDAAGRPVLSPSGRYAVRLQLNGVWRCVVIDDFLPADASGRVLCSRSNNEGELWVSLLEKAFLKVVGSYAFAGSTSSKDLHVLTGWLPETWRATRKGFDPTHAWNRLLGGHRCGDVLASLGTSELSKAQEESLGLVSGHAYAVLDVAEVPPAAAPEPLRRAAAARAAASPGGSAGSSAVRVMKIKNPWGRRRFRGRLAFERREVWTPALCSALRVGDADMASAVDNGVFWATWEEVLEYFPDIYLSWQPSLLPHRAVRHGCWPLASPGPRKDNHSFMYCPQYRVQLDGADGAGAGSGRGQVVWMLVTRHVTAIETDKQEAFPTDASGQYVPRGRSAAAAADAGGPAAERAFMALHVFAAEGTIDEAGSHASTAGVAGGVGFSSVHSPAAAAADGDGAGAGAARSGAGVACSSGALAGERVFFPADAKVRGMYSNSPYLLTRVELAPGSGEQLLTLALSQLERTADVDYTLSVFASCPVSLAPVPQTLSQFAPVASGAWGPGTDGGRSSSGRFFENPQFCLEVAAEDDVQLTLNGPSSQSIGMRVFKGADGARVTSFRTEEAFAPKFFGKCFVTCIARALPPGKYTVVVATWDQGVHARFNLIASGSRAAPRLTPL</sequence>
<dbReference type="GO" id="GO:0006508">
    <property type="term" value="P:proteolysis"/>
    <property type="evidence" value="ECO:0007669"/>
    <property type="project" value="UniProtKB-KW"/>
</dbReference>
<evidence type="ECO:0000259" key="7">
    <source>
        <dbReference type="PROSITE" id="PS50203"/>
    </source>
</evidence>
<comment type="caution">
    <text evidence="8">The sequence shown here is derived from an EMBL/GenBank/DDBJ whole genome shotgun (WGS) entry which is preliminary data.</text>
</comment>
<dbReference type="Gene3D" id="3.90.70.10">
    <property type="entry name" value="Cysteine proteinases"/>
    <property type="match status" value="1"/>
</dbReference>